<dbReference type="EMBL" id="LR536450">
    <property type="protein sequence ID" value="VFU09452.1"/>
    <property type="molecule type" value="Genomic_DNA"/>
</dbReference>
<evidence type="ECO:0000313" key="3">
    <source>
        <dbReference type="EMBL" id="VFU09452.1"/>
    </source>
</evidence>
<dbReference type="AlphaFoldDB" id="A0A4U8Z239"/>
<gene>
    <name evidence="3" type="ORF">MTUNDRAET4_2565</name>
</gene>
<feature type="signal peptide" evidence="1">
    <location>
        <begin position="1"/>
        <end position="22"/>
    </location>
</feature>
<reference evidence="3 4" key="1">
    <citation type="submission" date="2019-03" db="EMBL/GenBank/DDBJ databases">
        <authorList>
            <person name="Kox A.R. M."/>
        </authorList>
    </citation>
    <scope>NUCLEOTIDE SEQUENCE [LARGE SCALE GENOMIC DNA]</scope>
    <source>
        <strain evidence="3">MTUNDRAET4 annotated genome</strain>
    </source>
</reference>
<feature type="domain" description="Thioredoxin" evidence="2">
    <location>
        <begin position="8"/>
        <end position="129"/>
    </location>
</feature>
<dbReference type="SUPFAM" id="SSF52833">
    <property type="entry name" value="Thioredoxin-like"/>
    <property type="match status" value="1"/>
</dbReference>
<accession>A0A4U8Z239</accession>
<dbReference type="PROSITE" id="PS51352">
    <property type="entry name" value="THIOREDOXIN_2"/>
    <property type="match status" value="1"/>
</dbReference>
<dbReference type="RefSeq" id="WP_134489831.1">
    <property type="nucleotide sequence ID" value="NZ_CP139089.1"/>
</dbReference>
<dbReference type="InterPro" id="IPR013766">
    <property type="entry name" value="Thioredoxin_domain"/>
</dbReference>
<sequence>MLSRRALLAASIAALSFRAALAGGPPTPFDQSAFEAAQKAGKPILVEITAPWCPVCAAQKPIIEKLRTDPRFKELEIFNVDFDTQKELMRRFGAHLQSTLICFKGTQETGRSIGETQAEWIEQLLEKTL</sequence>
<dbReference type="GO" id="GO:0005829">
    <property type="term" value="C:cytosol"/>
    <property type="evidence" value="ECO:0007669"/>
    <property type="project" value="TreeGrafter"/>
</dbReference>
<dbReference type="GO" id="GO:0015035">
    <property type="term" value="F:protein-disulfide reductase activity"/>
    <property type="evidence" value="ECO:0007669"/>
    <property type="project" value="TreeGrafter"/>
</dbReference>
<dbReference type="Gene3D" id="3.40.30.10">
    <property type="entry name" value="Glutaredoxin"/>
    <property type="match status" value="1"/>
</dbReference>
<dbReference type="InterPro" id="IPR036249">
    <property type="entry name" value="Thioredoxin-like_sf"/>
</dbReference>
<dbReference type="Proteomes" id="UP000294360">
    <property type="component" value="Chromosome"/>
</dbReference>
<evidence type="ECO:0000313" key="4">
    <source>
        <dbReference type="Proteomes" id="UP000294360"/>
    </source>
</evidence>
<dbReference type="Pfam" id="PF00085">
    <property type="entry name" value="Thioredoxin"/>
    <property type="match status" value="1"/>
</dbReference>
<dbReference type="CDD" id="cd02947">
    <property type="entry name" value="TRX_family"/>
    <property type="match status" value="1"/>
</dbReference>
<dbReference type="KEGG" id="mtun:MTUNDRAET4_2565"/>
<keyword evidence="1" id="KW-0732">Signal</keyword>
<protein>
    <submittedName>
        <fullName evidence="3">Thiol reductase thioredoxin</fullName>
    </submittedName>
</protein>
<dbReference type="PANTHER" id="PTHR45663">
    <property type="entry name" value="GEO12009P1"/>
    <property type="match status" value="1"/>
</dbReference>
<proteinExistence type="predicted"/>
<dbReference type="OrthoDB" id="7950124at2"/>
<evidence type="ECO:0000256" key="1">
    <source>
        <dbReference type="SAM" id="SignalP"/>
    </source>
</evidence>
<name>A0A4U8Z239_METTU</name>
<evidence type="ECO:0000259" key="2">
    <source>
        <dbReference type="PROSITE" id="PS51352"/>
    </source>
</evidence>
<feature type="chain" id="PRO_5020266164" evidence="1">
    <location>
        <begin position="23"/>
        <end position="129"/>
    </location>
</feature>
<dbReference type="GO" id="GO:0045454">
    <property type="term" value="P:cell redox homeostasis"/>
    <property type="evidence" value="ECO:0007669"/>
    <property type="project" value="TreeGrafter"/>
</dbReference>
<organism evidence="3 4">
    <name type="scientific">Methylocella tundrae</name>
    <dbReference type="NCBI Taxonomy" id="227605"/>
    <lineage>
        <taxon>Bacteria</taxon>
        <taxon>Pseudomonadati</taxon>
        <taxon>Pseudomonadota</taxon>
        <taxon>Alphaproteobacteria</taxon>
        <taxon>Hyphomicrobiales</taxon>
        <taxon>Beijerinckiaceae</taxon>
        <taxon>Methylocella</taxon>
    </lineage>
</organism>
<dbReference type="PANTHER" id="PTHR45663:SF11">
    <property type="entry name" value="GEO12009P1"/>
    <property type="match status" value="1"/>
</dbReference>